<feature type="region of interest" description="Disordered" evidence="1">
    <location>
        <begin position="27"/>
        <end position="47"/>
    </location>
</feature>
<dbReference type="InterPro" id="IPR010628">
    <property type="entry name" value="EutB"/>
</dbReference>
<dbReference type="EC" id="4.3.1.7" evidence="2"/>
<dbReference type="PANTHER" id="PTHR39329:SF1">
    <property type="entry name" value="ETHANOLAMINE AMMONIA-LYASE LARGE SUBUNIT"/>
    <property type="match status" value="1"/>
</dbReference>
<comment type="caution">
    <text evidence="2">The sequence shown here is derived from an EMBL/GenBank/DDBJ whole genome shotgun (WGS) entry which is preliminary data.</text>
</comment>
<dbReference type="Pfam" id="PF06751">
    <property type="entry name" value="EutB"/>
    <property type="match status" value="1"/>
</dbReference>
<evidence type="ECO:0000313" key="2">
    <source>
        <dbReference type="EMBL" id="MFF0455356.1"/>
    </source>
</evidence>
<dbReference type="PANTHER" id="PTHR39329">
    <property type="entry name" value="ETHANOLAMINE AMMONIA-LYASE HEAVY CHAIN"/>
    <property type="match status" value="1"/>
</dbReference>
<sequence length="136" mass="15166">MTNSLQPLCNPVALSVSNHLCCRNVTRSRSGPSRGGDELADSAATSDAEGAAEQWALAEVPLNRFLREILVPDEDDEVTDLHDHVAFQALSHLTDEGMRDWLMRDIGPRRRRRRSAGDIRHVPWPRIGSYCGADDF</sequence>
<reference evidence="2 3" key="1">
    <citation type="submission" date="2024-10" db="EMBL/GenBank/DDBJ databases">
        <title>The Natural Products Discovery Center: Release of the First 8490 Sequenced Strains for Exploring Actinobacteria Biosynthetic Diversity.</title>
        <authorList>
            <person name="Kalkreuter E."/>
            <person name="Kautsar S.A."/>
            <person name="Yang D."/>
            <person name="Bader C.D."/>
            <person name="Teijaro C.N."/>
            <person name="Fluegel L."/>
            <person name="Davis C.M."/>
            <person name="Simpson J.R."/>
            <person name="Lauterbach L."/>
            <person name="Steele A.D."/>
            <person name="Gui C."/>
            <person name="Meng S."/>
            <person name="Li G."/>
            <person name="Viehrig K."/>
            <person name="Ye F."/>
            <person name="Su P."/>
            <person name="Kiefer A.F."/>
            <person name="Nichols A."/>
            <person name="Cepeda A.J."/>
            <person name="Yan W."/>
            <person name="Fan B."/>
            <person name="Jiang Y."/>
            <person name="Adhikari A."/>
            <person name="Zheng C.-J."/>
            <person name="Schuster L."/>
            <person name="Cowan T.M."/>
            <person name="Smanski M.J."/>
            <person name="Chevrette M.G."/>
            <person name="De Carvalho L.P.S."/>
            <person name="Shen B."/>
        </authorList>
    </citation>
    <scope>NUCLEOTIDE SEQUENCE [LARGE SCALE GENOMIC DNA]</scope>
    <source>
        <strain evidence="2 3">NPDC004550</strain>
    </source>
</reference>
<keyword evidence="3" id="KW-1185">Reference proteome</keyword>
<protein>
    <submittedName>
        <fullName evidence="2">Ethanolamine ammonia-lyase subunit EutB</fullName>
        <ecNumber evidence="2">4.3.1.7</ecNumber>
    </submittedName>
</protein>
<dbReference type="GO" id="GO:0008851">
    <property type="term" value="F:ethanolamine ammonia-lyase activity"/>
    <property type="evidence" value="ECO:0007669"/>
    <property type="project" value="UniProtKB-EC"/>
</dbReference>
<evidence type="ECO:0000313" key="3">
    <source>
        <dbReference type="Proteomes" id="UP001601521"/>
    </source>
</evidence>
<keyword evidence="2" id="KW-0456">Lyase</keyword>
<accession>A0ABW6NM40</accession>
<organism evidence="2 3">
    <name type="scientific">Nocardia africana</name>
    <dbReference type="NCBI Taxonomy" id="134964"/>
    <lineage>
        <taxon>Bacteria</taxon>
        <taxon>Bacillati</taxon>
        <taxon>Actinomycetota</taxon>
        <taxon>Actinomycetes</taxon>
        <taxon>Mycobacteriales</taxon>
        <taxon>Nocardiaceae</taxon>
        <taxon>Nocardia</taxon>
    </lineage>
</organism>
<evidence type="ECO:0000256" key="1">
    <source>
        <dbReference type="SAM" id="MobiDB-lite"/>
    </source>
</evidence>
<dbReference type="RefSeq" id="WP_387252259.1">
    <property type="nucleotide sequence ID" value="NZ_JBIALX010000007.1"/>
</dbReference>
<dbReference type="Proteomes" id="UP001601521">
    <property type="component" value="Unassembled WGS sequence"/>
</dbReference>
<gene>
    <name evidence="2" type="primary">eutB</name>
    <name evidence="2" type="ORF">ACFYTH_18485</name>
</gene>
<proteinExistence type="predicted"/>
<dbReference type="EMBL" id="JBIALX010000007">
    <property type="protein sequence ID" value="MFF0455356.1"/>
    <property type="molecule type" value="Genomic_DNA"/>
</dbReference>
<name>A0ABW6NM40_9NOCA</name>